<dbReference type="PANTHER" id="PTHR15682">
    <property type="entry name" value="UNHEALTHY RIBOSOME BIOGENESIS PROTEIN 2 HOMOLOG"/>
    <property type="match status" value="1"/>
</dbReference>
<dbReference type="GeneID" id="98181090"/>
<dbReference type="RefSeq" id="XP_070921868.1">
    <property type="nucleotide sequence ID" value="XM_071065767.1"/>
</dbReference>
<name>A0ABQ0GQX5_9PEZI</name>
<dbReference type="EMBL" id="BAAFSV010000006">
    <property type="protein sequence ID" value="GAB1320138.1"/>
    <property type="molecule type" value="Genomic_DNA"/>
</dbReference>
<comment type="caution">
    <text evidence="3">The sequence shown here is derived from an EMBL/GenBank/DDBJ whole genome shotgun (WGS) entry which is preliminary data.</text>
</comment>
<feature type="region of interest" description="Disordered" evidence="1">
    <location>
        <begin position="115"/>
        <end position="153"/>
    </location>
</feature>
<dbReference type="Proteomes" id="UP001628179">
    <property type="component" value="Unassembled WGS sequence"/>
</dbReference>
<protein>
    <submittedName>
        <fullName evidence="3">Urb2/Npa2 family-domain-containing protein</fullName>
    </submittedName>
</protein>
<feature type="domain" description="Nucleolar 27S pre-rRNA processing Urb2/Npa2 C-terminal" evidence="2">
    <location>
        <begin position="1166"/>
        <end position="1393"/>
    </location>
</feature>
<evidence type="ECO:0000313" key="3">
    <source>
        <dbReference type="EMBL" id="GAB1320138.1"/>
    </source>
</evidence>
<sequence>MGTDYPKAGEAALVRAVRALDQGDVETIPSRLERVWDALSGYRGGSFHAAEEMLLRWLLKNMTGSSANAERVRRYPRAWDILGAVFALIPLFSLAKSLADRRFVGVLQQTLKDIATPQQQEGGQTNGTDSDVEMADAPSQESPANPRKRKRADSSSFYISAQRRVAGCLQSAEAVFEAVRILLSRCETKALDGTAAHRMGAEHVKSLFSSSAAETMEILVPWLAMCGVAMDRSQVEQFREQSSWLSTFIVLWELHLQSASDSSEVATHLSGTGARLLGRLTGIPQQIRLGIDPVVQERWARDLRRFLTRNLILPARAAFLTRGSQEVVQIAVDMSSASAHTTFPVLFDLVSRLPLELGGKTSRKDYETWIQTVFDTILRASKNVNRDSSVTAVRTIMEIAAERGTVLSAVSLRTVCNGYALRSDAGDWSLLLALMKLNPDVFLVSEDGKELLEQVLERTRRPDTLSAEDFKRAARFIVLLADGYAQARNLSTFIKTWLKYLAPVKPKAGLQPLWAQKELVDIVAKLIQASLSTNQLVDILDWLAMQTQPAESAARIYILETISVGISQEEFIDAANMKIFDGVFSEKYSKKETPTISVCRWAVASKAIARATLEEAGQIWSRIKSDIKSILRKSPLDREDTFSAFRCCAAAWLANHPGASHEDEAANLICSFIDRLDKDGETIQLHLNDSQNSVSRGTYMSWILSDAPRLVSLYVERKGCIPNGMHSLVTPPSAEEASLDSALAVSRLLLQRESNINNQKLMDLLIDALISQINTSKTGWQGPSTKVAIQFLLDVPAEALSRTQREAAMKSLVSHLPGDSDKPENIGPEYWKPVLSLMVKLMRRPTFYEGMSFAHLESIGRCLWKTHRRSQRHSKGELAAGDVARDRGNFQLLRQLVVLTIRQMTIGSVEEREKAYITASVSALQSPCKDSDTVPRIVLLQAFVMAVQASPVLKKLEEDGLDLGSIKRLLLQTGVSVVKSETRQDTGKLATVVALEALRGLDGEAVGPALSDTAPSLLEESDALVGEGAQIGWDIRMFLANHFPEVLSSPLNGKMLLKAPVSSGEDEQPTRSSPVTTAGRTTLLRYTDTVVGVTDEATKLRYLKELLEDPDGQEALGRLVVIYRLVQHLKGSRPSNSPGQFDLANAHSTLCYALQQATTPPHFVLTSKIIHLLLDRNPICMTQWNIELTLSSVATISATEASSSTLISASPSTYPSLCRLVEIVIKRHRKRLDGHFHILITALQALLRLLLSRPLATTSTTTATLDSEAEAARHQTLWEKHAKLFSRLLTLICEPTVASVSRSQTSGLDSEKDRAKRYAGQFMYLVLMQYVKLQLEHVVPHGVREALETGVYSVMDITTPDGFKIMNDAMDPSGRVIFKEMYKQYQKFGKWTGV</sequence>
<dbReference type="InterPro" id="IPR018849">
    <property type="entry name" value="Urb2/Npa2_C"/>
</dbReference>
<evidence type="ECO:0000256" key="1">
    <source>
        <dbReference type="SAM" id="MobiDB-lite"/>
    </source>
</evidence>
<reference evidence="3 4" key="1">
    <citation type="submission" date="2024-09" db="EMBL/GenBank/DDBJ databases">
        <title>Itraconazole resistance in Madurella fahalii resulting from another homologue of gene encoding cytochrome P450 14-alpha sterol demethylase (CYP51).</title>
        <authorList>
            <person name="Yoshioka I."/>
            <person name="Fahal A.H."/>
            <person name="Kaneko S."/>
            <person name="Yaguchi T."/>
        </authorList>
    </citation>
    <scope>NUCLEOTIDE SEQUENCE [LARGE SCALE GENOMIC DNA]</scope>
    <source>
        <strain evidence="3 4">IFM 68171</strain>
    </source>
</reference>
<gene>
    <name evidence="3" type="ORF">MFIFM68171_10348</name>
</gene>
<dbReference type="InterPro" id="IPR052609">
    <property type="entry name" value="Ribosome_Biogenesis_Reg"/>
</dbReference>
<accession>A0ABQ0GQX5</accession>
<dbReference type="PANTHER" id="PTHR15682:SF2">
    <property type="entry name" value="UNHEALTHY RIBOSOME BIOGENESIS PROTEIN 2 HOMOLOG"/>
    <property type="match status" value="1"/>
</dbReference>
<proteinExistence type="predicted"/>
<evidence type="ECO:0000313" key="4">
    <source>
        <dbReference type="Proteomes" id="UP001628179"/>
    </source>
</evidence>
<organism evidence="3 4">
    <name type="scientific">Madurella fahalii</name>
    <dbReference type="NCBI Taxonomy" id="1157608"/>
    <lineage>
        <taxon>Eukaryota</taxon>
        <taxon>Fungi</taxon>
        <taxon>Dikarya</taxon>
        <taxon>Ascomycota</taxon>
        <taxon>Pezizomycotina</taxon>
        <taxon>Sordariomycetes</taxon>
        <taxon>Sordariomycetidae</taxon>
        <taxon>Sordariales</taxon>
        <taxon>Sordariales incertae sedis</taxon>
        <taxon>Madurella</taxon>
    </lineage>
</organism>
<feature type="compositionally biased region" description="Polar residues" evidence="1">
    <location>
        <begin position="115"/>
        <end position="129"/>
    </location>
</feature>
<evidence type="ECO:0000259" key="2">
    <source>
        <dbReference type="Pfam" id="PF10441"/>
    </source>
</evidence>
<dbReference type="Pfam" id="PF10441">
    <property type="entry name" value="Urb2"/>
    <property type="match status" value="1"/>
</dbReference>
<keyword evidence="4" id="KW-1185">Reference proteome</keyword>